<keyword evidence="2" id="KW-1185">Reference proteome</keyword>
<protein>
    <submittedName>
        <fullName evidence="1">Uncharacterized protein</fullName>
    </submittedName>
</protein>
<gene>
    <name evidence="1" type="ORF">QR685DRAFT_450409</name>
</gene>
<organism evidence="1 2">
    <name type="scientific">Neurospora intermedia</name>
    <dbReference type="NCBI Taxonomy" id="5142"/>
    <lineage>
        <taxon>Eukaryota</taxon>
        <taxon>Fungi</taxon>
        <taxon>Dikarya</taxon>
        <taxon>Ascomycota</taxon>
        <taxon>Pezizomycotina</taxon>
        <taxon>Sordariomycetes</taxon>
        <taxon>Sordariomycetidae</taxon>
        <taxon>Sordariales</taxon>
        <taxon>Sordariaceae</taxon>
        <taxon>Neurospora</taxon>
    </lineage>
</organism>
<reference evidence="1 2" key="1">
    <citation type="submission" date="2023-09" db="EMBL/GenBank/DDBJ databases">
        <title>Multi-omics analysis of a traditional fermented food reveals byproduct-associated fungal strains for waste-to-food upcycling.</title>
        <authorList>
            <consortium name="Lawrence Berkeley National Laboratory"/>
            <person name="Rekdal V.M."/>
            <person name="Villalobos-Escobedo J.M."/>
            <person name="Rodriguez-Valeron N."/>
            <person name="Garcia M.O."/>
            <person name="Vasquez D.P."/>
            <person name="Damayanti I."/>
            <person name="Sorensen P.M."/>
            <person name="Baidoo E.E."/>
            <person name="De Carvalho A.C."/>
            <person name="Riley R."/>
            <person name="Lipzen A."/>
            <person name="He G."/>
            <person name="Yan M."/>
            <person name="Haridas S."/>
            <person name="Daum C."/>
            <person name="Yoshinaga Y."/>
            <person name="Ng V."/>
            <person name="Grigoriev I.V."/>
            <person name="Munk R."/>
            <person name="Nuraida L."/>
            <person name="Wijaya C.H."/>
            <person name="Morales P.-C."/>
            <person name="Keasling J.D."/>
        </authorList>
    </citation>
    <scope>NUCLEOTIDE SEQUENCE [LARGE SCALE GENOMIC DNA]</scope>
    <source>
        <strain evidence="1 2">FGSC 2613</strain>
    </source>
</reference>
<proteinExistence type="predicted"/>
<evidence type="ECO:0000313" key="1">
    <source>
        <dbReference type="EMBL" id="KAL0466781.1"/>
    </source>
</evidence>
<name>A0ABR3D249_NEUIN</name>
<accession>A0ABR3D249</accession>
<comment type="caution">
    <text evidence="1">The sequence shown here is derived from an EMBL/GenBank/DDBJ whole genome shotgun (WGS) entry which is preliminary data.</text>
</comment>
<dbReference type="EMBL" id="JAVLET010000011">
    <property type="protein sequence ID" value="KAL0466781.1"/>
    <property type="molecule type" value="Genomic_DNA"/>
</dbReference>
<dbReference type="Proteomes" id="UP001451303">
    <property type="component" value="Unassembled WGS sequence"/>
</dbReference>
<evidence type="ECO:0000313" key="2">
    <source>
        <dbReference type="Proteomes" id="UP001451303"/>
    </source>
</evidence>
<feature type="non-terminal residue" evidence="1">
    <location>
        <position position="1"/>
    </location>
</feature>
<sequence>PVSRHRRQDNTLRLYTRSPSCCSSPSLAETQRQDYRLRPNHEVPFRVFPPLIPVPGSSSIAQLASRKDATAAYSYIR</sequence>